<keyword evidence="1" id="KW-0812">Transmembrane</keyword>
<gene>
    <name evidence="2" type="ORF">GCM10007043_04960</name>
</gene>
<proteinExistence type="predicted"/>
<keyword evidence="1" id="KW-1133">Transmembrane helix</keyword>
<reference evidence="2" key="1">
    <citation type="journal article" date="2014" name="Int. J. Syst. Evol. Microbiol.">
        <title>Complete genome sequence of Corynebacterium casei LMG S-19264T (=DSM 44701T), isolated from a smear-ripened cheese.</title>
        <authorList>
            <consortium name="US DOE Joint Genome Institute (JGI-PGF)"/>
            <person name="Walter F."/>
            <person name="Albersmeier A."/>
            <person name="Kalinowski J."/>
            <person name="Ruckert C."/>
        </authorList>
    </citation>
    <scope>NUCLEOTIDE SEQUENCE</scope>
    <source>
        <strain evidence="2">JCM 14719</strain>
    </source>
</reference>
<dbReference type="RefSeq" id="WP_054669197.1">
    <property type="nucleotide sequence ID" value="NZ_BMOF01000005.1"/>
</dbReference>
<sequence length="144" mass="15941">MYGRSFLLIMVGWLLGRLAAALFDAGGPAVPAATAEDWLGAWLVNPTELFLGVAIAALAAYAIFRALRMLWAVRRTGDLGHRLTVLLLAGFACFVLAVQFQRMETVMTVVWSTFVCGQLYRSVALFRQRKRLEDALRRGGPPLR</sequence>
<organism evidence="2 3">
    <name type="scientific">Calditerricola satsumensis</name>
    <dbReference type="NCBI Taxonomy" id="373054"/>
    <lineage>
        <taxon>Bacteria</taxon>
        <taxon>Bacillati</taxon>
        <taxon>Bacillota</taxon>
        <taxon>Bacilli</taxon>
        <taxon>Bacillales</taxon>
        <taxon>Bacillaceae</taxon>
        <taxon>Calditerricola</taxon>
    </lineage>
</organism>
<keyword evidence="3" id="KW-1185">Reference proteome</keyword>
<evidence type="ECO:0000313" key="2">
    <source>
        <dbReference type="EMBL" id="GGJ94169.1"/>
    </source>
</evidence>
<comment type="caution">
    <text evidence="2">The sequence shown here is derived from an EMBL/GenBank/DDBJ whole genome shotgun (WGS) entry which is preliminary data.</text>
</comment>
<dbReference type="Proteomes" id="UP000637720">
    <property type="component" value="Unassembled WGS sequence"/>
</dbReference>
<feature type="transmembrane region" description="Helical" evidence="1">
    <location>
        <begin position="106"/>
        <end position="126"/>
    </location>
</feature>
<dbReference type="EMBL" id="BMOF01000005">
    <property type="protein sequence ID" value="GGJ94169.1"/>
    <property type="molecule type" value="Genomic_DNA"/>
</dbReference>
<evidence type="ECO:0000313" key="3">
    <source>
        <dbReference type="Proteomes" id="UP000637720"/>
    </source>
</evidence>
<accession>A0A8J3B416</accession>
<feature type="transmembrane region" description="Helical" evidence="1">
    <location>
        <begin position="49"/>
        <end position="67"/>
    </location>
</feature>
<name>A0A8J3B416_9BACI</name>
<keyword evidence="1" id="KW-0472">Membrane</keyword>
<evidence type="ECO:0000256" key="1">
    <source>
        <dbReference type="SAM" id="Phobius"/>
    </source>
</evidence>
<dbReference type="AlphaFoldDB" id="A0A8J3B416"/>
<reference evidence="2" key="2">
    <citation type="submission" date="2020-09" db="EMBL/GenBank/DDBJ databases">
        <authorList>
            <person name="Sun Q."/>
            <person name="Ohkuma M."/>
        </authorList>
    </citation>
    <scope>NUCLEOTIDE SEQUENCE</scope>
    <source>
        <strain evidence="2">JCM 14719</strain>
    </source>
</reference>
<feature type="transmembrane region" description="Helical" evidence="1">
    <location>
        <begin position="79"/>
        <end position="100"/>
    </location>
</feature>
<protein>
    <submittedName>
        <fullName evidence="2">Uncharacterized protein</fullName>
    </submittedName>
</protein>